<dbReference type="PANTHER" id="PTHR42781">
    <property type="entry name" value="SPERMIDINE/PUTRESCINE IMPORT ATP-BINDING PROTEIN POTA"/>
    <property type="match status" value="1"/>
</dbReference>
<keyword evidence="6" id="KW-1185">Reference proteome</keyword>
<reference evidence="5 6" key="1">
    <citation type="submission" date="2017-04" db="EMBL/GenBank/DDBJ databases">
        <authorList>
            <person name="Afonso C.L."/>
            <person name="Miller P.J."/>
            <person name="Scott M.A."/>
            <person name="Spackman E."/>
            <person name="Goraichik I."/>
            <person name="Dimitrov K.M."/>
            <person name="Suarez D.L."/>
            <person name="Swayne D.E."/>
        </authorList>
    </citation>
    <scope>NUCLEOTIDE SEQUENCE [LARGE SCALE GENOMIC DNA]</scope>
    <source>
        <strain evidence="5 6">USBA 355</strain>
    </source>
</reference>
<organism evidence="5 6">
    <name type="scientific">Tistlia consotensis USBA 355</name>
    <dbReference type="NCBI Taxonomy" id="560819"/>
    <lineage>
        <taxon>Bacteria</taxon>
        <taxon>Pseudomonadati</taxon>
        <taxon>Pseudomonadota</taxon>
        <taxon>Alphaproteobacteria</taxon>
        <taxon>Rhodospirillales</taxon>
        <taxon>Rhodovibrionaceae</taxon>
        <taxon>Tistlia</taxon>
    </lineage>
</organism>
<feature type="domain" description="ABC transporter" evidence="4">
    <location>
        <begin position="17"/>
        <end position="247"/>
    </location>
</feature>
<evidence type="ECO:0000256" key="1">
    <source>
        <dbReference type="ARBA" id="ARBA00022448"/>
    </source>
</evidence>
<dbReference type="GO" id="GO:0022857">
    <property type="term" value="F:transmembrane transporter activity"/>
    <property type="evidence" value="ECO:0007669"/>
    <property type="project" value="InterPro"/>
</dbReference>
<dbReference type="Gene3D" id="2.40.50.100">
    <property type="match status" value="1"/>
</dbReference>
<dbReference type="InterPro" id="IPR050093">
    <property type="entry name" value="ABC_SmlMolc_Importer"/>
</dbReference>
<evidence type="ECO:0000313" key="5">
    <source>
        <dbReference type="EMBL" id="SMF37329.1"/>
    </source>
</evidence>
<dbReference type="RefSeq" id="WP_085123670.1">
    <property type="nucleotide sequence ID" value="NZ_FWZX01000012.1"/>
</dbReference>
<dbReference type="AlphaFoldDB" id="A0A1Y6BZE5"/>
<dbReference type="FunFam" id="3.40.50.300:FF:000133">
    <property type="entry name" value="Spermidine/putrescine import ATP-binding protein PotA"/>
    <property type="match status" value="1"/>
</dbReference>
<dbReference type="SMART" id="SM00382">
    <property type="entry name" value="AAA"/>
    <property type="match status" value="1"/>
</dbReference>
<dbReference type="EMBL" id="FWZX01000012">
    <property type="protein sequence ID" value="SMF37329.1"/>
    <property type="molecule type" value="Genomic_DNA"/>
</dbReference>
<evidence type="ECO:0000259" key="4">
    <source>
        <dbReference type="PROSITE" id="PS50893"/>
    </source>
</evidence>
<evidence type="ECO:0000313" key="6">
    <source>
        <dbReference type="Proteomes" id="UP000192917"/>
    </source>
</evidence>
<keyword evidence="2" id="KW-0547">Nucleotide-binding</keyword>
<dbReference type="GO" id="GO:0016887">
    <property type="term" value="F:ATP hydrolysis activity"/>
    <property type="evidence" value="ECO:0007669"/>
    <property type="project" value="InterPro"/>
</dbReference>
<dbReference type="InterPro" id="IPR027417">
    <property type="entry name" value="P-loop_NTPase"/>
</dbReference>
<protein>
    <submittedName>
        <fullName evidence="5">Putative spermidine/putrescine transport system ATP-binding protein/spermidine/putrescine transport system ATP-binding protein</fullName>
    </submittedName>
</protein>
<dbReference type="GO" id="GO:0005524">
    <property type="term" value="F:ATP binding"/>
    <property type="evidence" value="ECO:0007669"/>
    <property type="project" value="UniProtKB-KW"/>
</dbReference>
<dbReference type="InterPro" id="IPR013611">
    <property type="entry name" value="Transp-assoc_OB_typ2"/>
</dbReference>
<dbReference type="GO" id="GO:0015847">
    <property type="term" value="P:putrescine transport"/>
    <property type="evidence" value="ECO:0007669"/>
    <property type="project" value="UniProtKB-ARBA"/>
</dbReference>
<dbReference type="Pfam" id="PF00005">
    <property type="entry name" value="ABC_tran"/>
    <property type="match status" value="1"/>
</dbReference>
<dbReference type="SUPFAM" id="SSF52540">
    <property type="entry name" value="P-loop containing nucleoside triphosphate hydrolases"/>
    <property type="match status" value="1"/>
</dbReference>
<dbReference type="Pfam" id="PF08402">
    <property type="entry name" value="TOBE_2"/>
    <property type="match status" value="1"/>
</dbReference>
<dbReference type="GO" id="GO:0043190">
    <property type="term" value="C:ATP-binding cassette (ABC) transporter complex"/>
    <property type="evidence" value="ECO:0007669"/>
    <property type="project" value="InterPro"/>
</dbReference>
<dbReference type="PROSITE" id="PS50893">
    <property type="entry name" value="ABC_TRANSPORTER_2"/>
    <property type="match status" value="1"/>
</dbReference>
<dbReference type="InterPro" id="IPR003439">
    <property type="entry name" value="ABC_transporter-like_ATP-bd"/>
</dbReference>
<evidence type="ECO:0000256" key="2">
    <source>
        <dbReference type="ARBA" id="ARBA00022741"/>
    </source>
</evidence>
<dbReference type="SUPFAM" id="SSF50331">
    <property type="entry name" value="MOP-like"/>
    <property type="match status" value="1"/>
</dbReference>
<name>A0A1Y6BZE5_9PROT</name>
<dbReference type="InterPro" id="IPR017871">
    <property type="entry name" value="ABC_transporter-like_CS"/>
</dbReference>
<dbReference type="PANTHER" id="PTHR42781:SF4">
    <property type="entry name" value="SPERMIDINE_PUTRESCINE IMPORT ATP-BINDING PROTEIN POTA"/>
    <property type="match status" value="1"/>
</dbReference>
<keyword evidence="3 5" id="KW-0067">ATP-binding</keyword>
<dbReference type="STRING" id="560819.SAMN05428998_112141"/>
<sequence>MSAAERQETRSRAALPVRLQGVARSFGAVQALEETSLDVRPGEFLTLLGPSGCGKTTLLNIVAGFLEPDRGEVFLGEELVTYQPVHSRGIGMVFQSYALFPHMTVAGNVAFGLRMHGVPKAERAARVREALAAVALEGYGERHPAALSGGQQQRVALARAMALNPRVLLLDEPLSALDKSLRLQMQVELKAIQQRYGVTTIFVTHDQGEALALSDRIAVMRAGRIEQIAGPDACYRDPATAFVAGFVGDANRLAARVASVEGDAVGLLIGGRRLALPAARWRGEGAPAPGADAQLFVRPEAVALCEAGSADALPGRVAQVVFQGPSTHVLLEVPNLGSLTALVPAPAAAGLPAGAPLAARLDLAQASLFPADADDQA</sequence>
<dbReference type="InterPro" id="IPR008995">
    <property type="entry name" value="Mo/tungstate-bd_C_term_dom"/>
</dbReference>
<dbReference type="InterPro" id="IPR003593">
    <property type="entry name" value="AAA+_ATPase"/>
</dbReference>
<dbReference type="Gene3D" id="3.40.50.300">
    <property type="entry name" value="P-loop containing nucleotide triphosphate hydrolases"/>
    <property type="match status" value="1"/>
</dbReference>
<gene>
    <name evidence="5" type="ORF">SAMN05428998_112141</name>
</gene>
<evidence type="ECO:0000256" key="3">
    <source>
        <dbReference type="ARBA" id="ARBA00022840"/>
    </source>
</evidence>
<dbReference type="PROSITE" id="PS00211">
    <property type="entry name" value="ABC_TRANSPORTER_1"/>
    <property type="match status" value="1"/>
</dbReference>
<proteinExistence type="predicted"/>
<dbReference type="Proteomes" id="UP000192917">
    <property type="component" value="Unassembled WGS sequence"/>
</dbReference>
<keyword evidence="1" id="KW-0813">Transport</keyword>
<accession>A0A1Y6BZE5</accession>